<dbReference type="KEGG" id="arf:AR1Y2_1916"/>
<dbReference type="EMBL" id="CP040058">
    <property type="protein sequence ID" value="QCP35370.1"/>
    <property type="molecule type" value="Genomic_DNA"/>
</dbReference>
<name>A0A4V1EGA2_9FIRM</name>
<protein>
    <submittedName>
        <fullName evidence="1">Uncharacterized protein</fullName>
    </submittedName>
</protein>
<dbReference type="AlphaFoldDB" id="A0A4V1EGA2"/>
<gene>
    <name evidence="1" type="ORF">AR1Y2_1916</name>
</gene>
<evidence type="ECO:0000313" key="2">
    <source>
        <dbReference type="Proteomes" id="UP000298653"/>
    </source>
</evidence>
<dbReference type="Proteomes" id="UP000298653">
    <property type="component" value="Chromosome"/>
</dbReference>
<proteinExistence type="predicted"/>
<keyword evidence="2" id="KW-1185">Reference proteome</keyword>
<reference evidence="1 2" key="1">
    <citation type="submission" date="2019-05" db="EMBL/GenBank/DDBJ databases">
        <title>Complete genome sequencing of Anaerostipes rhamnosivorans.</title>
        <authorList>
            <person name="Bui T.P.N."/>
            <person name="de Vos W.M."/>
        </authorList>
    </citation>
    <scope>NUCLEOTIDE SEQUENCE [LARGE SCALE GENOMIC DNA]</scope>
    <source>
        <strain evidence="1 2">1y2</strain>
    </source>
</reference>
<accession>A0A4V1EGA2</accession>
<evidence type="ECO:0000313" key="1">
    <source>
        <dbReference type="EMBL" id="QCP35370.1"/>
    </source>
</evidence>
<organism evidence="1 2">
    <name type="scientific">Anaerostipes rhamnosivorans</name>
    <dbReference type="NCBI Taxonomy" id="1229621"/>
    <lineage>
        <taxon>Bacteria</taxon>
        <taxon>Bacillati</taxon>
        <taxon>Bacillota</taxon>
        <taxon>Clostridia</taxon>
        <taxon>Lachnospirales</taxon>
        <taxon>Lachnospiraceae</taxon>
        <taxon>Anaerostipes</taxon>
    </lineage>
</organism>
<sequence>MQAGELVKMDIMSAGKGSCKTKGTTYDSFSELHLSTDITSIF</sequence>